<dbReference type="RefSeq" id="WP_169298353.1">
    <property type="nucleotide sequence ID" value="NZ_JABBNI010000025.1"/>
</dbReference>
<reference evidence="2 3" key="1">
    <citation type="submission" date="2020-04" db="EMBL/GenBank/DDBJ databases">
        <authorList>
            <person name="Doyle D.A."/>
        </authorList>
    </citation>
    <scope>NUCLEOTIDE SEQUENCE [LARGE SCALE GENOMIC DNA]</scope>
    <source>
        <strain evidence="2 3">P21</strain>
    </source>
</reference>
<feature type="region of interest" description="Disordered" evidence="1">
    <location>
        <begin position="210"/>
        <end position="230"/>
    </location>
</feature>
<accession>A0A7Y0EI25</accession>
<dbReference type="Proteomes" id="UP000537131">
    <property type="component" value="Unassembled WGS sequence"/>
</dbReference>
<proteinExistence type="predicted"/>
<evidence type="ECO:0000313" key="3">
    <source>
        <dbReference type="Proteomes" id="UP000537131"/>
    </source>
</evidence>
<comment type="caution">
    <text evidence="2">The sequence shown here is derived from an EMBL/GenBank/DDBJ whole genome shotgun (WGS) entry which is preliminary data.</text>
</comment>
<organism evidence="2 3">
    <name type="scientific">Clostridium muellerianum</name>
    <dbReference type="NCBI Taxonomy" id="2716538"/>
    <lineage>
        <taxon>Bacteria</taxon>
        <taxon>Bacillati</taxon>
        <taxon>Bacillota</taxon>
        <taxon>Clostridia</taxon>
        <taxon>Eubacteriales</taxon>
        <taxon>Clostridiaceae</taxon>
        <taxon>Clostridium</taxon>
    </lineage>
</organism>
<dbReference type="AlphaFoldDB" id="A0A7Y0EI25"/>
<evidence type="ECO:0000313" key="2">
    <source>
        <dbReference type="EMBL" id="NMM63771.1"/>
    </source>
</evidence>
<reference evidence="2 3" key="2">
    <citation type="submission" date="2020-06" db="EMBL/GenBank/DDBJ databases">
        <title>Complete Genome Sequence of Clostridium muelleri sp. nov. P21T, an Acid-Alcohol Producing Acetogen Isolated from Old Hay.</title>
        <authorList>
            <person name="Duncan K.E."/>
            <person name="Tanner R.S."/>
        </authorList>
    </citation>
    <scope>NUCLEOTIDE SEQUENCE [LARGE SCALE GENOMIC DNA]</scope>
    <source>
        <strain evidence="2 3">P21</strain>
    </source>
</reference>
<protein>
    <submittedName>
        <fullName evidence="2">Uncharacterized protein</fullName>
    </submittedName>
</protein>
<keyword evidence="3" id="KW-1185">Reference proteome</keyword>
<evidence type="ECO:0000256" key="1">
    <source>
        <dbReference type="SAM" id="MobiDB-lite"/>
    </source>
</evidence>
<name>A0A7Y0EI25_9CLOT</name>
<gene>
    <name evidence="2" type="ORF">HBE96_14030</name>
</gene>
<dbReference type="EMBL" id="JABBNI010000025">
    <property type="protein sequence ID" value="NMM63771.1"/>
    <property type="molecule type" value="Genomic_DNA"/>
</dbReference>
<sequence>MDLITINKSISYKTNSNIIEYKNSINDNKHTNENSNNTIFKGTDNSSISNDAVLGYKFLNRIETSIKDITKSPFIEKYSSEYENIKKEIVSGTYGSDTNKYTGLLDNVFKNALNLASNILLKGSTKSDNMKMSSSTLIKCQKQYETANGLVWIFREENKKILKEIEECKKKKNHQKVASLTQLSDTYKHVINNLSCTINFIQENVNNSFDTDSNESKNQDELTELQNEIK</sequence>